<dbReference type="Proteomes" id="UP000245207">
    <property type="component" value="Unassembled WGS sequence"/>
</dbReference>
<evidence type="ECO:0000313" key="4">
    <source>
        <dbReference type="EMBL" id="PWA99097.1"/>
    </source>
</evidence>
<protein>
    <submittedName>
        <fullName evidence="4">Zinc finger C2H2-type/integrase DNA-binding domain-containing protein</fullName>
    </submittedName>
</protein>
<reference evidence="4 5" key="1">
    <citation type="journal article" date="2018" name="Mol. Plant">
        <title>The genome of Artemisia annua provides insight into the evolution of Asteraceae family and artemisinin biosynthesis.</title>
        <authorList>
            <person name="Shen Q."/>
            <person name="Zhang L."/>
            <person name="Liao Z."/>
            <person name="Wang S."/>
            <person name="Yan T."/>
            <person name="Shi P."/>
            <person name="Liu M."/>
            <person name="Fu X."/>
            <person name="Pan Q."/>
            <person name="Wang Y."/>
            <person name="Lv Z."/>
            <person name="Lu X."/>
            <person name="Zhang F."/>
            <person name="Jiang W."/>
            <person name="Ma Y."/>
            <person name="Chen M."/>
            <person name="Hao X."/>
            <person name="Li L."/>
            <person name="Tang Y."/>
            <person name="Lv G."/>
            <person name="Zhou Y."/>
            <person name="Sun X."/>
            <person name="Brodelius P.E."/>
            <person name="Rose J.K.C."/>
            <person name="Tang K."/>
        </authorList>
    </citation>
    <scope>NUCLEOTIDE SEQUENCE [LARGE SCALE GENOMIC DNA]</scope>
    <source>
        <strain evidence="5">cv. Huhao1</strain>
        <tissue evidence="4">Leaf</tissue>
    </source>
</reference>
<dbReference type="SMART" id="SM00355">
    <property type="entry name" value="ZnF_C2H2"/>
    <property type="match status" value="3"/>
</dbReference>
<dbReference type="PROSITE" id="PS50157">
    <property type="entry name" value="ZINC_FINGER_C2H2_2"/>
    <property type="match status" value="3"/>
</dbReference>
<evidence type="ECO:0000313" key="5">
    <source>
        <dbReference type="Proteomes" id="UP000245207"/>
    </source>
</evidence>
<comment type="caution">
    <text evidence="4">The sequence shown here is derived from an EMBL/GenBank/DDBJ whole genome shotgun (WGS) entry which is preliminary data.</text>
</comment>
<keyword evidence="4" id="KW-0238">DNA-binding</keyword>
<feature type="region of interest" description="Disordered" evidence="2">
    <location>
        <begin position="29"/>
        <end position="56"/>
    </location>
</feature>
<dbReference type="SUPFAM" id="SSF57667">
    <property type="entry name" value="beta-beta-alpha zinc fingers"/>
    <property type="match status" value="1"/>
</dbReference>
<dbReference type="GO" id="GO:0003677">
    <property type="term" value="F:DNA binding"/>
    <property type="evidence" value="ECO:0007669"/>
    <property type="project" value="UniProtKB-KW"/>
</dbReference>
<name>A0A2U1QMB4_ARTAN</name>
<dbReference type="AlphaFoldDB" id="A0A2U1QMB4"/>
<dbReference type="Gene3D" id="3.30.160.60">
    <property type="entry name" value="Classic Zinc Finger"/>
    <property type="match status" value="1"/>
</dbReference>
<dbReference type="STRING" id="35608.A0A2U1QMB4"/>
<dbReference type="InterPro" id="IPR036236">
    <property type="entry name" value="Znf_C2H2_sf"/>
</dbReference>
<dbReference type="PANTHER" id="PTHR46869:SF7">
    <property type="entry name" value="ZINC FINGER PROTEIN ZAT9-LIKE"/>
    <property type="match status" value="1"/>
</dbReference>
<feature type="domain" description="C2H2-type" evidence="3">
    <location>
        <begin position="419"/>
        <end position="446"/>
    </location>
</feature>
<keyword evidence="1" id="KW-0863">Zinc-finger</keyword>
<dbReference type="PROSITE" id="PS00028">
    <property type="entry name" value="ZINC_FINGER_C2H2_1"/>
    <property type="match status" value="3"/>
</dbReference>
<gene>
    <name evidence="4" type="ORF">CTI12_AA012640</name>
</gene>
<evidence type="ECO:0000256" key="1">
    <source>
        <dbReference type="PROSITE-ProRule" id="PRU00042"/>
    </source>
</evidence>
<proteinExistence type="predicted"/>
<dbReference type="EMBL" id="PKPP01000035">
    <property type="protein sequence ID" value="PWA99097.1"/>
    <property type="molecule type" value="Genomic_DNA"/>
</dbReference>
<sequence length="476" mass="54333">MYPQSPPFFYTQQPLPQLPPNFEVFDYQYTQQPPPQFDPYEPRYTQQKRRDRVSETLPIREDTDDDEYLDHVNVVPETQPMNEEAVQVEQDVEEVEGPCFAYGYEKMVPKSQHFDQDYDQVYGDFDDGGGGYEMVKKSQLKMEVDQDYDQDDGADNVYGLRENPKRSWRVSSSNSVKDFGIFCQECGKEFSSSKALVSHKRSHSRKESNKDTICEKCGRGFDSLKALYGHMRCHSGKRSQIFDALDEHVNNVDGGVANPIRKKRSYTRYKSPKHDNVGTSLSFSSCNDDYEVEEGAICLMMISMGVRTLDEVKLVISRQAEFGFSDCEYSRTSVKTAEFEVSVDESMEYGSFVNESELGLKEDLTVGYGSSQLKTNRVGSAMLKCKSTKTQRSCDQDFGDRDGTDSGIFLEPKRRYKDQVCAICYKKFGSAQALGSHKRIHNKAENKSLGVNSSDVEFKLTWVHSQIEWDPFAVVN</sequence>
<keyword evidence="5" id="KW-1185">Reference proteome</keyword>
<organism evidence="4 5">
    <name type="scientific">Artemisia annua</name>
    <name type="common">Sweet wormwood</name>
    <dbReference type="NCBI Taxonomy" id="35608"/>
    <lineage>
        <taxon>Eukaryota</taxon>
        <taxon>Viridiplantae</taxon>
        <taxon>Streptophyta</taxon>
        <taxon>Embryophyta</taxon>
        <taxon>Tracheophyta</taxon>
        <taxon>Spermatophyta</taxon>
        <taxon>Magnoliopsida</taxon>
        <taxon>eudicotyledons</taxon>
        <taxon>Gunneridae</taxon>
        <taxon>Pentapetalae</taxon>
        <taxon>asterids</taxon>
        <taxon>campanulids</taxon>
        <taxon>Asterales</taxon>
        <taxon>Asteraceae</taxon>
        <taxon>Asteroideae</taxon>
        <taxon>Anthemideae</taxon>
        <taxon>Artemisiinae</taxon>
        <taxon>Artemisia</taxon>
    </lineage>
</organism>
<dbReference type="GO" id="GO:0008270">
    <property type="term" value="F:zinc ion binding"/>
    <property type="evidence" value="ECO:0007669"/>
    <property type="project" value="UniProtKB-KW"/>
</dbReference>
<evidence type="ECO:0000259" key="3">
    <source>
        <dbReference type="PROSITE" id="PS50157"/>
    </source>
</evidence>
<keyword evidence="1" id="KW-0479">Metal-binding</keyword>
<feature type="domain" description="C2H2-type" evidence="3">
    <location>
        <begin position="212"/>
        <end position="239"/>
    </location>
</feature>
<accession>A0A2U1QMB4</accession>
<dbReference type="InterPro" id="IPR013087">
    <property type="entry name" value="Znf_C2H2_type"/>
</dbReference>
<dbReference type="Pfam" id="PF13912">
    <property type="entry name" value="zf-C2H2_6"/>
    <property type="match status" value="3"/>
</dbReference>
<dbReference type="OrthoDB" id="6077919at2759"/>
<feature type="domain" description="C2H2-type" evidence="3">
    <location>
        <begin position="181"/>
        <end position="208"/>
    </location>
</feature>
<dbReference type="PANTHER" id="PTHR46869">
    <property type="entry name" value="C2H2-LIKE ZINC FINGER PROTEIN"/>
    <property type="match status" value="1"/>
</dbReference>
<evidence type="ECO:0000256" key="2">
    <source>
        <dbReference type="SAM" id="MobiDB-lite"/>
    </source>
</evidence>
<keyword evidence="1" id="KW-0862">Zinc</keyword>